<evidence type="ECO:0000313" key="2">
    <source>
        <dbReference type="Proteomes" id="UP000294588"/>
    </source>
</evidence>
<sequence>MRPTKALGQHFLKEPAIAEEMVKLAEISSEDRVWEIGPGKGILTQALLAKGCKLTAFELDDRLEPLLKNEFGDKIELKMVDVLQIDWELELKKESTPVKLVANIPYNITSPLLEKLEEYHSYFSSITLMLQEEVAERICAIPGTKAYGLMTLRLQRIFDSSILIKVPREYFEPIPKVNSAVVSLRPSAKPAEIPDLDKYLTVLETAFAHRRKTLRNNLLHLTDRDHLAQIQEETGIDLNRRGETLSEAEFITLSRYL</sequence>
<keyword evidence="1" id="KW-0808">Transferase</keyword>
<reference evidence="1" key="1">
    <citation type="submission" date="2019-03" db="EMBL/GenBank/DDBJ databases">
        <title>Candidatus Syntrophosphaera thermopropionivorans: a novel player in syntrophic propionate oxidation during anaerobic digestion.</title>
        <authorList>
            <person name="Dyksma S."/>
        </authorList>
    </citation>
    <scope>NUCLEOTIDE SEQUENCE</scope>
    <source>
        <strain evidence="1">W5</strain>
    </source>
</reference>
<dbReference type="EMBL" id="SMOG01000007">
    <property type="protein sequence ID" value="TDF73259.1"/>
    <property type="molecule type" value="Genomic_DNA"/>
</dbReference>
<gene>
    <name evidence="1" type="primary">rsmA</name>
    <name evidence="1" type="ORF">E0946_03550</name>
</gene>
<dbReference type="Proteomes" id="UP000294588">
    <property type="component" value="Unassembled WGS sequence"/>
</dbReference>
<accession>A0AC61QJJ0</accession>
<keyword evidence="1" id="KW-0489">Methyltransferase</keyword>
<proteinExistence type="predicted"/>
<comment type="caution">
    <text evidence="1">The sequence shown here is derived from an EMBL/GenBank/DDBJ whole genome shotgun (WGS) entry which is preliminary data.</text>
</comment>
<organism evidence="1 2">
    <name type="scientific">Candidatus Syntrophosphaera thermopropionivorans</name>
    <dbReference type="NCBI Taxonomy" id="2593015"/>
    <lineage>
        <taxon>Bacteria</taxon>
        <taxon>Pseudomonadati</taxon>
        <taxon>Candidatus Cloacimonadota</taxon>
        <taxon>Candidatus Cloacimonadia</taxon>
        <taxon>Candidatus Cloacimonadales</taxon>
        <taxon>Candidatus Cloacimonadaceae</taxon>
        <taxon>Candidatus Syntrophosphaera</taxon>
    </lineage>
</organism>
<evidence type="ECO:0000313" key="1">
    <source>
        <dbReference type="EMBL" id="TDF73259.1"/>
    </source>
</evidence>
<protein>
    <submittedName>
        <fullName evidence="1">Ribosomal RNA small subunit methyltransferase A</fullName>
        <ecNumber evidence="1">2.1.1.182</ecNumber>
    </submittedName>
</protein>
<keyword evidence="2" id="KW-1185">Reference proteome</keyword>
<name>A0AC61QJJ0_9BACT</name>
<dbReference type="EC" id="2.1.1.182" evidence="1"/>